<evidence type="ECO:0000256" key="4">
    <source>
        <dbReference type="ARBA" id="ARBA00022737"/>
    </source>
</evidence>
<dbReference type="InterPro" id="IPR026082">
    <property type="entry name" value="ABCA"/>
</dbReference>
<dbReference type="PANTHER" id="PTHR19229:SF36">
    <property type="entry name" value="ATP-BINDING CASSETTE SUB-FAMILY A MEMBER 2"/>
    <property type="match status" value="1"/>
</dbReference>
<comment type="subcellular location">
    <subcellularLocation>
        <location evidence="1">Membrane</location>
        <topology evidence="1">Multi-pass membrane protein</topology>
    </subcellularLocation>
</comment>
<dbReference type="GO" id="GO:0016020">
    <property type="term" value="C:membrane"/>
    <property type="evidence" value="ECO:0007669"/>
    <property type="project" value="UniProtKB-SubCell"/>
</dbReference>
<accession>A0A9N9QRH0</accession>
<proteinExistence type="predicted"/>
<feature type="domain" description="ABC-2 type transporter transmembrane" evidence="8">
    <location>
        <begin position="24"/>
        <end position="437"/>
    </location>
</feature>
<keyword evidence="3 7" id="KW-0812">Transmembrane</keyword>
<feature type="transmembrane region" description="Helical" evidence="7">
    <location>
        <begin position="21"/>
        <end position="42"/>
    </location>
</feature>
<name>A0A9N9QRH0_9CUCU</name>
<dbReference type="EMBL" id="OU892283">
    <property type="protein sequence ID" value="CAG9771799.1"/>
    <property type="molecule type" value="Genomic_DNA"/>
</dbReference>
<evidence type="ECO:0000256" key="6">
    <source>
        <dbReference type="ARBA" id="ARBA00023136"/>
    </source>
</evidence>
<evidence type="ECO:0000256" key="7">
    <source>
        <dbReference type="SAM" id="Phobius"/>
    </source>
</evidence>
<dbReference type="PANTHER" id="PTHR19229">
    <property type="entry name" value="ATP-BINDING CASSETTE TRANSPORTER SUBFAMILY A ABCA"/>
    <property type="match status" value="1"/>
</dbReference>
<keyword evidence="10" id="KW-1185">Reference proteome</keyword>
<feature type="transmembrane region" description="Helical" evidence="7">
    <location>
        <begin position="412"/>
        <end position="438"/>
    </location>
</feature>
<keyword evidence="4" id="KW-0677">Repeat</keyword>
<dbReference type="GO" id="GO:0140359">
    <property type="term" value="F:ABC-type transporter activity"/>
    <property type="evidence" value="ECO:0007669"/>
    <property type="project" value="InterPro"/>
</dbReference>
<sequence>MRTYQLRAIFWKNLLLRKNSLITTIVVVFALPILSFLLLAFIHSRNSAEASAKVKTVTHHSPKDILGDKFKNDKSEIYYNPSNTYFDNLLNRVGKQFEMSYTAIHKVKDLKQIVEQSAKSKKDHVFLIIFHSAAESRNLDYTIRVRENISSLEQKYSETKSLYLKSGNHTGVGSHYLDNGFVAIQKAVDISFMEMEQEKRKLFSKIVAGRAQEFPYPPHKTSETVETISTTLPIFTWFSFCLITMVTLKSITEEKYTGIKELMKVVGLSNWVIWIGWLLHNIFPMLIVVSIMVIFLKVNIFGRGFPIFEYTQGTIVYVFLMLYICATTTQCFFISTWTDKPNMASLIGQLVSIVSFFVPLQLIQANYFSFSAGMALMLLPQAAIIYGYRAMAFYESGLIGSKWSNFHVAGDYGGISLLHVFIMLVVDCLIYMLLTFYLDVVNPGKYGVPRSLIFPFEDLWKVRLFRSSLVVNLL</sequence>
<dbReference type="Proteomes" id="UP001152799">
    <property type="component" value="Chromosome 7"/>
</dbReference>
<feature type="transmembrane region" description="Helical" evidence="7">
    <location>
        <begin position="315"/>
        <end position="334"/>
    </location>
</feature>
<feature type="transmembrane region" description="Helical" evidence="7">
    <location>
        <begin position="370"/>
        <end position="391"/>
    </location>
</feature>
<feature type="transmembrane region" description="Helical" evidence="7">
    <location>
        <begin position="346"/>
        <end position="364"/>
    </location>
</feature>
<evidence type="ECO:0000259" key="8">
    <source>
        <dbReference type="Pfam" id="PF12698"/>
    </source>
</evidence>
<feature type="transmembrane region" description="Helical" evidence="7">
    <location>
        <begin position="271"/>
        <end position="295"/>
    </location>
</feature>
<keyword evidence="5 7" id="KW-1133">Transmembrane helix</keyword>
<reference evidence="9" key="1">
    <citation type="submission" date="2022-01" db="EMBL/GenBank/DDBJ databases">
        <authorList>
            <person name="King R."/>
        </authorList>
    </citation>
    <scope>NUCLEOTIDE SEQUENCE</scope>
</reference>
<dbReference type="GO" id="GO:0005319">
    <property type="term" value="F:lipid transporter activity"/>
    <property type="evidence" value="ECO:0007669"/>
    <property type="project" value="TreeGrafter"/>
</dbReference>
<evidence type="ECO:0000256" key="5">
    <source>
        <dbReference type="ARBA" id="ARBA00022989"/>
    </source>
</evidence>
<evidence type="ECO:0000256" key="3">
    <source>
        <dbReference type="ARBA" id="ARBA00022692"/>
    </source>
</evidence>
<evidence type="ECO:0000256" key="1">
    <source>
        <dbReference type="ARBA" id="ARBA00004141"/>
    </source>
</evidence>
<gene>
    <name evidence="9" type="ORF">CEUTPL_LOCUS12224</name>
</gene>
<dbReference type="OrthoDB" id="10255969at2759"/>
<protein>
    <recommendedName>
        <fullName evidence="8">ABC-2 type transporter transmembrane domain-containing protein</fullName>
    </recommendedName>
</protein>
<dbReference type="Pfam" id="PF12698">
    <property type="entry name" value="ABC2_membrane_3"/>
    <property type="match status" value="1"/>
</dbReference>
<keyword evidence="2" id="KW-0813">Transport</keyword>
<dbReference type="InterPro" id="IPR013525">
    <property type="entry name" value="ABC2_TM"/>
</dbReference>
<keyword evidence="6 7" id="KW-0472">Membrane</keyword>
<evidence type="ECO:0000256" key="2">
    <source>
        <dbReference type="ARBA" id="ARBA00022448"/>
    </source>
</evidence>
<organism evidence="9 10">
    <name type="scientific">Ceutorhynchus assimilis</name>
    <name type="common">cabbage seed weevil</name>
    <dbReference type="NCBI Taxonomy" id="467358"/>
    <lineage>
        <taxon>Eukaryota</taxon>
        <taxon>Metazoa</taxon>
        <taxon>Ecdysozoa</taxon>
        <taxon>Arthropoda</taxon>
        <taxon>Hexapoda</taxon>
        <taxon>Insecta</taxon>
        <taxon>Pterygota</taxon>
        <taxon>Neoptera</taxon>
        <taxon>Endopterygota</taxon>
        <taxon>Coleoptera</taxon>
        <taxon>Polyphaga</taxon>
        <taxon>Cucujiformia</taxon>
        <taxon>Curculionidae</taxon>
        <taxon>Ceutorhynchinae</taxon>
        <taxon>Ceutorhynchus</taxon>
    </lineage>
</organism>
<dbReference type="AlphaFoldDB" id="A0A9N9QRH0"/>
<evidence type="ECO:0000313" key="9">
    <source>
        <dbReference type="EMBL" id="CAG9771799.1"/>
    </source>
</evidence>
<evidence type="ECO:0000313" key="10">
    <source>
        <dbReference type="Proteomes" id="UP001152799"/>
    </source>
</evidence>